<dbReference type="InterPro" id="IPR016181">
    <property type="entry name" value="Acyl_CoA_acyltransferase"/>
</dbReference>
<dbReference type="AlphaFoldDB" id="A0A8H3YTR4"/>
<comment type="caution">
    <text evidence="1">The sequence shown here is derived from an EMBL/GenBank/DDBJ whole genome shotgun (WGS) entry which is preliminary data.</text>
</comment>
<dbReference type="EMBL" id="WNWQ01000233">
    <property type="protein sequence ID" value="KAE9973450.1"/>
    <property type="molecule type" value="Genomic_DNA"/>
</dbReference>
<dbReference type="Gene3D" id="3.40.630.30">
    <property type="match status" value="1"/>
</dbReference>
<dbReference type="EMBL" id="WNWR01000261">
    <property type="protein sequence ID" value="KAE9986336.1"/>
    <property type="molecule type" value="Genomic_DNA"/>
</dbReference>
<evidence type="ECO:0000313" key="5">
    <source>
        <dbReference type="Proteomes" id="UP000447873"/>
    </source>
</evidence>
<gene>
    <name evidence="1" type="ORF">BLS_003599</name>
    <name evidence="3" type="ORF">EG327_004383</name>
    <name evidence="2" type="ORF">EG328_004312</name>
</gene>
<dbReference type="PANTHER" id="PTHR20958">
    <property type="entry name" value="GLYCINE N-ACYLTRANSFERASE-LIKE PROTEIN"/>
    <property type="match status" value="1"/>
</dbReference>
<sequence>MGTTFFHPVSGESVLPILRQNLPHSLPLYRRLQFNHRSTSSHVLATFPPSNNASPRSNGESPDRGTCFAIAFVDRSRRPETECWIFLSSEVPGKCPYTGPPTTSPDEPPAKPCPACRTALLSVLTHIGTLPTPPIVEELFNQKDNPFMSHLANPRVMLVGALNTVAGTMLKDAIPPGLPDYMHIWYLKFLFKTSNLPANVDAPDGFRWGKVRHGDFALVRSRTSIPRQDRTLALLPSLALFPVTREEEKEEDVSPVAWSFLGPDASLTSLHCEPEYRGKGFAKVLARKLFREGGYGDEAKDTHEEIDDEKWAHADVALDNVSSQGVCRGLGGEGAWNVVWIRVDLDRIAGMGLCDT</sequence>
<protein>
    <recommendedName>
        <fullName evidence="7">FR47-like domain-containing protein</fullName>
    </recommendedName>
</protein>
<organism evidence="1 4">
    <name type="scientific">Venturia inaequalis</name>
    <name type="common">Apple scab fungus</name>
    <dbReference type="NCBI Taxonomy" id="5025"/>
    <lineage>
        <taxon>Eukaryota</taxon>
        <taxon>Fungi</taxon>
        <taxon>Dikarya</taxon>
        <taxon>Ascomycota</taxon>
        <taxon>Pezizomycotina</taxon>
        <taxon>Dothideomycetes</taxon>
        <taxon>Pleosporomycetidae</taxon>
        <taxon>Venturiales</taxon>
        <taxon>Venturiaceae</taxon>
        <taxon>Venturia</taxon>
    </lineage>
</organism>
<evidence type="ECO:0000313" key="6">
    <source>
        <dbReference type="Proteomes" id="UP000490939"/>
    </source>
</evidence>
<dbReference type="InterPro" id="IPR053225">
    <property type="entry name" value="Acyl-CoA_N-acyltransferase"/>
</dbReference>
<evidence type="ECO:0000313" key="3">
    <source>
        <dbReference type="EMBL" id="KAE9986336.1"/>
    </source>
</evidence>
<name>A0A8H3YTR4_VENIN</name>
<dbReference type="EMBL" id="WNWS01000239">
    <property type="protein sequence ID" value="KAE9973573.1"/>
    <property type="molecule type" value="Genomic_DNA"/>
</dbReference>
<evidence type="ECO:0000313" key="2">
    <source>
        <dbReference type="EMBL" id="KAE9973573.1"/>
    </source>
</evidence>
<evidence type="ECO:0000313" key="4">
    <source>
        <dbReference type="Proteomes" id="UP000433883"/>
    </source>
</evidence>
<dbReference type="Proteomes" id="UP000433883">
    <property type="component" value="Unassembled WGS sequence"/>
</dbReference>
<reference evidence="1 4" key="1">
    <citation type="submission" date="2019-11" db="EMBL/GenBank/DDBJ databases">
        <title>Venturia inaequalis Genome Resource.</title>
        <authorList>
            <person name="Lichtner F.J."/>
        </authorList>
    </citation>
    <scope>NUCLEOTIDE SEQUENCE [LARGE SCALE GENOMIC DNA]</scope>
    <source>
        <strain evidence="2 5">120213</strain>
        <strain evidence="1">Bline_iso_100314</strain>
        <strain evidence="3 6">DMI_063113</strain>
    </source>
</reference>
<dbReference type="PANTHER" id="PTHR20958:SF6">
    <property type="entry name" value="GLYCINE N-ACYLTRANSFERASE-LIKE PROTEIN"/>
    <property type="match status" value="1"/>
</dbReference>
<evidence type="ECO:0008006" key="7">
    <source>
        <dbReference type="Google" id="ProtNLM"/>
    </source>
</evidence>
<dbReference type="Proteomes" id="UP000447873">
    <property type="component" value="Unassembled WGS sequence"/>
</dbReference>
<dbReference type="SUPFAM" id="SSF55729">
    <property type="entry name" value="Acyl-CoA N-acyltransferases (Nat)"/>
    <property type="match status" value="1"/>
</dbReference>
<keyword evidence="6" id="KW-1185">Reference proteome</keyword>
<proteinExistence type="predicted"/>
<evidence type="ECO:0000313" key="1">
    <source>
        <dbReference type="EMBL" id="KAE9973450.1"/>
    </source>
</evidence>
<accession>A0A8H3YTR4</accession>
<dbReference type="Proteomes" id="UP000490939">
    <property type="component" value="Unassembled WGS sequence"/>
</dbReference>